<evidence type="ECO:0000256" key="1">
    <source>
        <dbReference type="SAM" id="SignalP"/>
    </source>
</evidence>
<evidence type="ECO:0000313" key="2">
    <source>
        <dbReference type="EMBL" id="QJD28991.1"/>
    </source>
</evidence>
<name>A0A858Q590_9GAMM</name>
<evidence type="ECO:0000313" key="3">
    <source>
        <dbReference type="Proteomes" id="UP000503004"/>
    </source>
</evidence>
<dbReference type="KEGG" id="metu:GNH96_02745"/>
<accession>A0A858Q590</accession>
<dbReference type="Proteomes" id="UP000503004">
    <property type="component" value="Chromosome"/>
</dbReference>
<dbReference type="EMBL" id="CP046565">
    <property type="protein sequence ID" value="QJD28991.1"/>
    <property type="molecule type" value="Genomic_DNA"/>
</dbReference>
<dbReference type="RefSeq" id="WP_169602069.1">
    <property type="nucleotide sequence ID" value="NZ_CP046565.1"/>
</dbReference>
<gene>
    <name evidence="2" type="ORF">GNH96_02745</name>
</gene>
<sequence length="348" mass="37314">MNLVRPPSVSIALRNASLASLLLLATSAVRAGLTAEDLIGRVGIAPADVARLQNGEIVSYSVSETGSKSLATGIAMYLKTAPARIVEVIKRRELIARDPDVTAQGVVPTGAGAEAFVQFAYTQAQADEARDLLNVRPGLDFNLSTEEIAGFAALKASLNTDDDKAVAEAVSKQYRTVLAARLQAYRRKGLAGIAAYDRGDGEKADPAAELTDATQASKLLAEHFPELQKALLRYPADRPADADDGFGWVNRTVQGRPTPILVHRLIYARNDGAVLLQRAFYVGHSYNSSQIFAGSVPYRDGALVLYSVRSSTDQVSGMGEALKHSIGRKQMEKEMIKKFQALKASVNG</sequence>
<keyword evidence="1" id="KW-0732">Signal</keyword>
<dbReference type="AlphaFoldDB" id="A0A858Q590"/>
<proteinExistence type="predicted"/>
<feature type="signal peptide" evidence="1">
    <location>
        <begin position="1"/>
        <end position="31"/>
    </location>
</feature>
<protein>
    <submittedName>
        <fullName evidence="2">Uncharacterized protein</fullName>
    </submittedName>
</protein>
<feature type="chain" id="PRO_5032599045" evidence="1">
    <location>
        <begin position="32"/>
        <end position="348"/>
    </location>
</feature>
<organism evidence="2 3">
    <name type="scientific">Methylococcus geothermalis</name>
    <dbReference type="NCBI Taxonomy" id="2681310"/>
    <lineage>
        <taxon>Bacteria</taxon>
        <taxon>Pseudomonadati</taxon>
        <taxon>Pseudomonadota</taxon>
        <taxon>Gammaproteobacteria</taxon>
        <taxon>Methylococcales</taxon>
        <taxon>Methylococcaceae</taxon>
        <taxon>Methylococcus</taxon>
    </lineage>
</organism>
<keyword evidence="3" id="KW-1185">Reference proteome</keyword>
<reference evidence="3" key="1">
    <citation type="submission" date="2019-12" db="EMBL/GenBank/DDBJ databases">
        <authorList>
            <person name="Awala S.I."/>
            <person name="Rhee S.K."/>
        </authorList>
    </citation>
    <scope>NUCLEOTIDE SEQUENCE [LARGE SCALE GENOMIC DNA]</scope>
    <source>
        <strain evidence="3">IM1</strain>
    </source>
</reference>